<evidence type="ECO:0000256" key="5">
    <source>
        <dbReference type="ARBA" id="ARBA00022900"/>
    </source>
</evidence>
<keyword evidence="7" id="KW-0732">Signal</keyword>
<evidence type="ECO:0000256" key="3">
    <source>
        <dbReference type="ARBA" id="ARBA00022525"/>
    </source>
</evidence>
<dbReference type="Proteomes" id="UP000019150">
    <property type="component" value="Chromosome"/>
</dbReference>
<organism evidence="9 10">
    <name type="scientific">Nocardia nova SH22a</name>
    <dbReference type="NCBI Taxonomy" id="1415166"/>
    <lineage>
        <taxon>Bacteria</taxon>
        <taxon>Bacillati</taxon>
        <taxon>Actinomycetota</taxon>
        <taxon>Actinomycetes</taxon>
        <taxon>Mycobacteriales</taxon>
        <taxon>Nocardiaceae</taxon>
        <taxon>Nocardia</taxon>
    </lineage>
</organism>
<name>W5TA47_9NOCA</name>
<reference evidence="9 10" key="1">
    <citation type="journal article" date="2014" name="Appl. Environ. Microbiol.">
        <title>Insights into the Microbial Degradation of Rubber and Gutta-Percha by Analysis of the Complete Genome of Nocardia nova SH22a.</title>
        <authorList>
            <person name="Luo Q."/>
            <person name="Hiessl S."/>
            <person name="Poehlein A."/>
            <person name="Daniel R."/>
            <person name="Steinbuchel A."/>
        </authorList>
    </citation>
    <scope>NUCLEOTIDE SEQUENCE [LARGE SCALE GENOMIC DNA]</scope>
    <source>
        <strain evidence="9">SH22a</strain>
    </source>
</reference>
<protein>
    <submittedName>
        <fullName evidence="9">Subtilisin inhibitor-like domain-containing protein</fullName>
    </submittedName>
</protein>
<dbReference type="PROSITE" id="PS00999">
    <property type="entry name" value="SSI"/>
    <property type="match status" value="1"/>
</dbReference>
<keyword evidence="5" id="KW-0722">Serine protease inhibitor</keyword>
<comment type="similarity">
    <text evidence="2">Belongs to the protease inhibitor I16 (SSI) family.</text>
</comment>
<dbReference type="GO" id="GO:0004867">
    <property type="term" value="F:serine-type endopeptidase inhibitor activity"/>
    <property type="evidence" value="ECO:0007669"/>
    <property type="project" value="UniProtKB-KW"/>
</dbReference>
<keyword evidence="4" id="KW-0646">Protease inhibitor</keyword>
<feature type="domain" description="Subtilisin inhibitor" evidence="8">
    <location>
        <begin position="31"/>
        <end position="110"/>
    </location>
</feature>
<evidence type="ECO:0000313" key="9">
    <source>
        <dbReference type="EMBL" id="AHH16077.1"/>
    </source>
</evidence>
<dbReference type="eggNOG" id="ENOG50320YQ">
    <property type="taxonomic scope" value="Bacteria"/>
</dbReference>
<evidence type="ECO:0000256" key="6">
    <source>
        <dbReference type="ARBA" id="ARBA00023157"/>
    </source>
</evidence>
<evidence type="ECO:0000256" key="7">
    <source>
        <dbReference type="SAM" id="SignalP"/>
    </source>
</evidence>
<evidence type="ECO:0000313" key="10">
    <source>
        <dbReference type="Proteomes" id="UP000019150"/>
    </source>
</evidence>
<feature type="chain" id="PRO_5004873084" evidence="7">
    <location>
        <begin position="27"/>
        <end position="122"/>
    </location>
</feature>
<feature type="signal peptide" evidence="7">
    <location>
        <begin position="1"/>
        <end position="26"/>
    </location>
</feature>
<dbReference type="STRING" id="1415166.NONO_c12740"/>
<dbReference type="InterPro" id="IPR020054">
    <property type="entry name" value="Prot_inh_SSI_I16_CS"/>
</dbReference>
<evidence type="ECO:0000256" key="4">
    <source>
        <dbReference type="ARBA" id="ARBA00022690"/>
    </source>
</evidence>
<dbReference type="AlphaFoldDB" id="W5TA47"/>
<dbReference type="EMBL" id="CP006850">
    <property type="protein sequence ID" value="AHH16077.1"/>
    <property type="molecule type" value="Genomic_DNA"/>
</dbReference>
<dbReference type="InterPro" id="IPR036819">
    <property type="entry name" value="Subtilisin_inhibitor-like_sf"/>
</dbReference>
<dbReference type="OrthoDB" id="4567948at2"/>
<evidence type="ECO:0000256" key="1">
    <source>
        <dbReference type="ARBA" id="ARBA00004613"/>
    </source>
</evidence>
<accession>W5TA47</accession>
<proteinExistence type="inferred from homology"/>
<dbReference type="InterPro" id="IPR023549">
    <property type="entry name" value="Subtilisin_inhibitor"/>
</dbReference>
<dbReference type="RefSeq" id="WP_158436153.1">
    <property type="nucleotide sequence ID" value="NZ_CP006850.1"/>
</dbReference>
<dbReference type="KEGG" id="nno:NONO_c12740"/>
<keyword evidence="10" id="KW-1185">Reference proteome</keyword>
<dbReference type="Gene3D" id="3.30.350.10">
    <property type="entry name" value="Subtilisin inhibitor-like"/>
    <property type="match status" value="1"/>
</dbReference>
<evidence type="ECO:0000259" key="8">
    <source>
        <dbReference type="Pfam" id="PF00720"/>
    </source>
</evidence>
<dbReference type="Pfam" id="PF00720">
    <property type="entry name" value="SSI"/>
    <property type="match status" value="1"/>
</dbReference>
<dbReference type="SUPFAM" id="SSF55399">
    <property type="entry name" value="Subtilisin inhibitor"/>
    <property type="match status" value="1"/>
</dbReference>
<keyword evidence="3" id="KW-0964">Secreted</keyword>
<dbReference type="PATRIC" id="fig|1415166.3.peg.1294"/>
<gene>
    <name evidence="9" type="ORF">NONO_c12740</name>
</gene>
<dbReference type="GO" id="GO:0005576">
    <property type="term" value="C:extracellular region"/>
    <property type="evidence" value="ECO:0007669"/>
    <property type="project" value="UniProtKB-SubCell"/>
</dbReference>
<comment type="subcellular location">
    <subcellularLocation>
        <location evidence="1">Secreted</location>
    </subcellularLocation>
</comment>
<dbReference type="HOGENOM" id="CLU_2024310_0_0_11"/>
<sequence>MITVMRCVTGVVCAAAVLAPAGGAMAHDAATSLVFTRTEPDRAPRTVTLTCDPVGGSHPDAAGACDYLSGAELTLPDSDATVRCIRYYPVELRAHGTLHGTPVSVERTYGCRVPDLPAPWQF</sequence>
<keyword evidence="6" id="KW-1015">Disulfide bond</keyword>
<evidence type="ECO:0000256" key="2">
    <source>
        <dbReference type="ARBA" id="ARBA00010472"/>
    </source>
</evidence>